<accession>A0A7G9R1W6</accession>
<protein>
    <submittedName>
        <fullName evidence="2">Uncharacterized protein</fullName>
    </submittedName>
</protein>
<gene>
    <name evidence="2" type="ORF">H9L10_00150</name>
</gene>
<sequence length="638" mass="65641">MIDEGDGFEDFVRARWAELEGVALVATLAPARALEVTTEVVRILRRRWAAMLEDGVPTAAARAALLARLGDPRRGGGWLGARWPHRPSPARGDRPAEADPALRAAVAAPDDPVPAALFDALAAEPAARRAEAAARVVWELTPAEARGLFPGPSRPPGGPFGLSAEPMLLAHREARAAVGLAPADHRLEEDLADVLRRLADHAPQEPPVGAPAGEPGARRGRLLLAGATVVTVGLGVAAAGAAGWLPGDDAGGSGASATSTRRAVPTTAGPQDPAWQDVRRWPARGDLARDPDVAALVAAAAPGARLLYAADVDGARVVVAATTPEADDDGVVFQAWSGRAGQPAEELRAGDPAFTQPGASALVLAVPHGRAGVLLALAGPEVRSMQLSDTVRPTAGGKVVREWTSLPLTDGVRAATLERRLGPAARARCGDYDGPVTHPTSWDPQYRAGDATGQLVRTVAAATRVPVRDIRVHTTTTALPRNALVGILGDPARGRARLVDLTLPGGALVRTLTFTAGTGGSPVEVTLAPRVVPAVAADSPTVQLPGGGGEDSTAVVVVPGPAATVQLFGAHGGGPVSARVPLAGHGATVPVRGVFGTPSLRVRLRDAAGRVTYDEVPPRGRWLLDLFPTSTDFTRVVD</sequence>
<dbReference type="EMBL" id="CP060712">
    <property type="protein sequence ID" value="QNN49591.1"/>
    <property type="molecule type" value="Genomic_DNA"/>
</dbReference>
<dbReference type="KEGG" id="pei:H9L10_00150"/>
<dbReference type="AlphaFoldDB" id="A0A7G9R1W6"/>
<dbReference type="RefSeq" id="WP_166099006.1">
    <property type="nucleotide sequence ID" value="NZ_CP060712.1"/>
</dbReference>
<feature type="region of interest" description="Disordered" evidence="1">
    <location>
        <begin position="243"/>
        <end position="276"/>
    </location>
</feature>
<organism evidence="2 3">
    <name type="scientific">Phycicoccus endophyticus</name>
    <dbReference type="NCBI Taxonomy" id="1690220"/>
    <lineage>
        <taxon>Bacteria</taxon>
        <taxon>Bacillati</taxon>
        <taxon>Actinomycetota</taxon>
        <taxon>Actinomycetes</taxon>
        <taxon>Micrococcales</taxon>
        <taxon>Intrasporangiaceae</taxon>
        <taxon>Phycicoccus</taxon>
    </lineage>
</organism>
<evidence type="ECO:0000313" key="3">
    <source>
        <dbReference type="Proteomes" id="UP000515976"/>
    </source>
</evidence>
<proteinExistence type="predicted"/>
<feature type="region of interest" description="Disordered" evidence="1">
    <location>
        <begin position="78"/>
        <end position="98"/>
    </location>
</feature>
<evidence type="ECO:0000313" key="2">
    <source>
        <dbReference type="EMBL" id="QNN49591.1"/>
    </source>
</evidence>
<name>A0A7G9R1W6_9MICO</name>
<keyword evidence="3" id="KW-1185">Reference proteome</keyword>
<evidence type="ECO:0000256" key="1">
    <source>
        <dbReference type="SAM" id="MobiDB-lite"/>
    </source>
</evidence>
<reference evidence="2 3" key="1">
    <citation type="submission" date="2020-08" db="EMBL/GenBank/DDBJ databases">
        <title>Genome sequence of Phycicoccus endophyticus JCM 31784T.</title>
        <authorList>
            <person name="Hyun D.-W."/>
            <person name="Bae J.-W."/>
        </authorList>
    </citation>
    <scope>NUCLEOTIDE SEQUENCE [LARGE SCALE GENOMIC DNA]</scope>
    <source>
        <strain evidence="2 3">JCM 31784</strain>
    </source>
</reference>
<dbReference type="Proteomes" id="UP000515976">
    <property type="component" value="Chromosome"/>
</dbReference>